<protein>
    <submittedName>
        <fullName evidence="7">Entericidin EcnA/B family protein</fullName>
    </submittedName>
</protein>
<accession>A0A495B7V6</accession>
<comment type="caution">
    <text evidence="7">The sequence shown here is derived from an EMBL/GenBank/DDBJ whole genome shotgun (WGS) entry which is preliminary data.</text>
</comment>
<dbReference type="Pfam" id="PF08085">
    <property type="entry name" value="Entericidin"/>
    <property type="match status" value="1"/>
</dbReference>
<gene>
    <name evidence="7" type="ORF">C8E02_2498</name>
</gene>
<dbReference type="GO" id="GO:0009636">
    <property type="term" value="P:response to toxic substance"/>
    <property type="evidence" value="ECO:0007669"/>
    <property type="project" value="InterPro"/>
</dbReference>
<keyword evidence="6" id="KW-0449">Lipoprotein</keyword>
<dbReference type="RefSeq" id="WP_120811071.1">
    <property type="nucleotide sequence ID" value="NZ_RBID01000016.1"/>
</dbReference>
<keyword evidence="2" id="KW-1003">Cell membrane</keyword>
<evidence type="ECO:0000256" key="6">
    <source>
        <dbReference type="ARBA" id="ARBA00023288"/>
    </source>
</evidence>
<evidence type="ECO:0000313" key="7">
    <source>
        <dbReference type="EMBL" id="RKQ57041.1"/>
    </source>
</evidence>
<keyword evidence="3" id="KW-0732">Signal</keyword>
<evidence type="ECO:0000256" key="5">
    <source>
        <dbReference type="ARBA" id="ARBA00023139"/>
    </source>
</evidence>
<proteinExistence type="inferred from homology"/>
<dbReference type="PROSITE" id="PS51257">
    <property type="entry name" value="PROKAR_LIPOPROTEIN"/>
    <property type="match status" value="1"/>
</dbReference>
<dbReference type="InterPro" id="IPR012556">
    <property type="entry name" value="Entericidin"/>
</dbReference>
<reference evidence="7 8" key="1">
    <citation type="submission" date="2018-10" db="EMBL/GenBank/DDBJ databases">
        <title>Genomic Encyclopedia of Type Strains, Phase IV (KMG-IV): sequencing the most valuable type-strain genomes for metagenomic binning, comparative biology and taxonomic classification.</title>
        <authorList>
            <person name="Goeker M."/>
        </authorList>
    </citation>
    <scope>NUCLEOTIDE SEQUENCE [LARGE SCALE GENOMIC DNA]</scope>
    <source>
        <strain evidence="7 8">DSM 3303</strain>
    </source>
</reference>
<evidence type="ECO:0000256" key="4">
    <source>
        <dbReference type="ARBA" id="ARBA00023136"/>
    </source>
</evidence>
<evidence type="ECO:0000256" key="2">
    <source>
        <dbReference type="ARBA" id="ARBA00022475"/>
    </source>
</evidence>
<comment type="similarity">
    <text evidence="1">Belongs to the EcnA/EcnB lipoprotein family.</text>
</comment>
<dbReference type="GO" id="GO:0016020">
    <property type="term" value="C:membrane"/>
    <property type="evidence" value="ECO:0007669"/>
    <property type="project" value="InterPro"/>
</dbReference>
<dbReference type="AlphaFoldDB" id="A0A495B7V6"/>
<evidence type="ECO:0000313" key="8">
    <source>
        <dbReference type="Proteomes" id="UP000279384"/>
    </source>
</evidence>
<sequence length="40" mass="4000">MTTRLLTALALLAAVTGCNTVAGVGQDLRNAGSAIERAAQ</sequence>
<name>A0A495B7V6_VOGIN</name>
<keyword evidence="5" id="KW-0564">Palmitate</keyword>
<dbReference type="EMBL" id="RBID01000016">
    <property type="protein sequence ID" value="RKQ57041.1"/>
    <property type="molecule type" value="Genomic_DNA"/>
</dbReference>
<dbReference type="Proteomes" id="UP000279384">
    <property type="component" value="Unassembled WGS sequence"/>
</dbReference>
<keyword evidence="4" id="KW-0472">Membrane</keyword>
<evidence type="ECO:0000256" key="3">
    <source>
        <dbReference type="ARBA" id="ARBA00022729"/>
    </source>
</evidence>
<organism evidence="7 8">
    <name type="scientific">Vogesella indigofera</name>
    <name type="common">Pseudomonas indigofera</name>
    <dbReference type="NCBI Taxonomy" id="45465"/>
    <lineage>
        <taxon>Bacteria</taxon>
        <taxon>Pseudomonadati</taxon>
        <taxon>Pseudomonadota</taxon>
        <taxon>Betaproteobacteria</taxon>
        <taxon>Neisseriales</taxon>
        <taxon>Chromobacteriaceae</taxon>
        <taxon>Vogesella</taxon>
    </lineage>
</organism>
<evidence type="ECO:0000256" key="1">
    <source>
        <dbReference type="ARBA" id="ARBA00010296"/>
    </source>
</evidence>